<dbReference type="EMBL" id="CZCS02000009">
    <property type="protein sequence ID" value="VXD13249.1"/>
    <property type="molecule type" value="Genomic_DNA"/>
</dbReference>
<evidence type="ECO:0000313" key="2">
    <source>
        <dbReference type="EMBL" id="VXD13249.1"/>
    </source>
</evidence>
<dbReference type="RefSeq" id="WP_083624212.1">
    <property type="nucleotide sequence ID" value="NZ_LR735026.1"/>
</dbReference>
<dbReference type="InterPro" id="IPR011649">
    <property type="entry name" value="KaiB_domain"/>
</dbReference>
<sequence>MVNPEDFKLTTTELFEQSLSESKEQHYILRLYIAGTTLQSLTALQNIKKICEENLQGHYELEVIDVFQQTEAVIIENIVAIPTLIKELPLPLQKIIGNLSNTEKVLIGLNLLPNGT</sequence>
<dbReference type="GO" id="GO:0048511">
    <property type="term" value="P:rhythmic process"/>
    <property type="evidence" value="ECO:0007669"/>
    <property type="project" value="InterPro"/>
</dbReference>
<dbReference type="OrthoDB" id="5458519at2"/>
<dbReference type="PANTHER" id="PTHR41709">
    <property type="entry name" value="KAIB-LIKE PROTEIN 1"/>
    <property type="match status" value="1"/>
</dbReference>
<dbReference type="CDD" id="cd02978">
    <property type="entry name" value="KaiB_like"/>
    <property type="match status" value="1"/>
</dbReference>
<reference evidence="2" key="1">
    <citation type="submission" date="2019-10" db="EMBL/GenBank/DDBJ databases">
        <authorList>
            <consortium name="Genoscope - CEA"/>
            <person name="William W."/>
        </authorList>
    </citation>
    <scope>NUCLEOTIDE SEQUENCE [LARGE SCALE GENOMIC DNA]</scope>
    <source>
        <strain evidence="2">BBR_PRJEB10994</strain>
    </source>
</reference>
<dbReference type="Gene3D" id="3.40.30.10">
    <property type="entry name" value="Glutaredoxin"/>
    <property type="match status" value="1"/>
</dbReference>
<dbReference type="SMART" id="SM01248">
    <property type="entry name" value="KaiB"/>
    <property type="match status" value="1"/>
</dbReference>
<proteinExistence type="predicted"/>
<dbReference type="InterPro" id="IPR036249">
    <property type="entry name" value="Thioredoxin-like_sf"/>
</dbReference>
<accession>A0A7Z9BH06</accession>
<dbReference type="SUPFAM" id="SSF52833">
    <property type="entry name" value="Thioredoxin-like"/>
    <property type="match status" value="1"/>
</dbReference>
<keyword evidence="3" id="KW-1185">Reference proteome</keyword>
<evidence type="ECO:0000259" key="1">
    <source>
        <dbReference type="SMART" id="SM01248"/>
    </source>
</evidence>
<dbReference type="Proteomes" id="UP000182190">
    <property type="component" value="Unassembled WGS sequence"/>
</dbReference>
<feature type="domain" description="KaiB" evidence="1">
    <location>
        <begin position="30"/>
        <end position="111"/>
    </location>
</feature>
<evidence type="ECO:0000313" key="3">
    <source>
        <dbReference type="Proteomes" id="UP000182190"/>
    </source>
</evidence>
<organism evidence="2 3">
    <name type="scientific">Planktothrix paucivesiculata PCC 9631</name>
    <dbReference type="NCBI Taxonomy" id="671071"/>
    <lineage>
        <taxon>Bacteria</taxon>
        <taxon>Bacillati</taxon>
        <taxon>Cyanobacteriota</taxon>
        <taxon>Cyanophyceae</taxon>
        <taxon>Oscillatoriophycideae</taxon>
        <taxon>Oscillatoriales</taxon>
        <taxon>Microcoleaceae</taxon>
        <taxon>Planktothrix</taxon>
    </lineage>
</organism>
<protein>
    <submittedName>
        <fullName evidence="2">KaiB domain protein</fullName>
    </submittedName>
</protein>
<name>A0A7Z9BH06_9CYAN</name>
<dbReference type="AlphaFoldDB" id="A0A7Z9BH06"/>
<gene>
    <name evidence="2" type="ORF">PL9631_1060367</name>
</gene>
<comment type="caution">
    <text evidence="2">The sequence shown here is derived from an EMBL/GenBank/DDBJ whole genome shotgun (WGS) entry which is preliminary data.</text>
</comment>
<dbReference type="InterPro" id="IPR039022">
    <property type="entry name" value="KaiB-like"/>
</dbReference>
<dbReference type="PANTHER" id="PTHR41709:SF2">
    <property type="entry name" value="CIRCADIAN CLOCK PROTEIN KAIB2"/>
    <property type="match status" value="1"/>
</dbReference>
<dbReference type="Pfam" id="PF07689">
    <property type="entry name" value="KaiB"/>
    <property type="match status" value="1"/>
</dbReference>